<dbReference type="Proteomes" id="UP000663570">
    <property type="component" value="Chromosome"/>
</dbReference>
<evidence type="ECO:0000313" key="9">
    <source>
        <dbReference type="Proteomes" id="UP000663570"/>
    </source>
</evidence>
<protein>
    <recommendedName>
        <fullName evidence="2">glycerophosphodiester phosphodiesterase</fullName>
        <ecNumber evidence="2">3.1.4.46</ecNumber>
    </recommendedName>
</protein>
<keyword evidence="9" id="KW-1185">Reference proteome</keyword>
<dbReference type="SUPFAM" id="SSF51695">
    <property type="entry name" value="PLC-like phosphodiesterases"/>
    <property type="match status" value="1"/>
</dbReference>
<keyword evidence="5" id="KW-0378">Hydrolase</keyword>
<keyword evidence="3" id="KW-0732">Signal</keyword>
<sequence>MHTHTSHRPRHQTLAISLAIAGMLTLGGCGGDDSSPAITPTPQAFRTLGGTQPIVVAHRGASGYLPEETLEAYQMAIDMGADVIEPDLVSTKDGVLIARHDPNLAYSTDVASHPEFADRKKTTTVDGEVQTGWFASDFTLAEIKTLGGISTDAERPQQYNGLYKIATFKEIIDLAKAQSAKLGRTIAVYPETKNPSYHRDLGLPLEGTLISMINAAGWNSKTAPIYVQSFEPGSLKYMKENGLNTKLIQLIDADDVDLKTGQLTYAAPYDKPYDWAKAGDPRGFKDMVTPAGLAEIATYADGIGPWKPYIVPVKGTLDANGAVKDMNGDGKINYADATTQTPTTLIADAHKAGLMVHAYTFRNEKRRLAFDYKGDPQAEYLQYYRLGIDGLFSDFTDTAVAARAAYLKELGR</sequence>
<dbReference type="RefSeq" id="WP_206254905.1">
    <property type="nucleotide sequence ID" value="NZ_CP071060.1"/>
</dbReference>
<organism evidence="8 9">
    <name type="scientific">Niveibacterium microcysteis</name>
    <dbReference type="NCBI Taxonomy" id="2811415"/>
    <lineage>
        <taxon>Bacteria</taxon>
        <taxon>Pseudomonadati</taxon>
        <taxon>Pseudomonadota</taxon>
        <taxon>Betaproteobacteria</taxon>
        <taxon>Rhodocyclales</taxon>
        <taxon>Rhodocyclaceae</taxon>
        <taxon>Niveibacterium</taxon>
    </lineage>
</organism>
<proteinExistence type="inferred from homology"/>
<evidence type="ECO:0000256" key="3">
    <source>
        <dbReference type="ARBA" id="ARBA00022729"/>
    </source>
</evidence>
<dbReference type="EC" id="3.1.4.46" evidence="2"/>
<evidence type="ECO:0000256" key="1">
    <source>
        <dbReference type="ARBA" id="ARBA00007277"/>
    </source>
</evidence>
<evidence type="ECO:0000256" key="6">
    <source>
        <dbReference type="ARBA" id="ARBA00047512"/>
    </source>
</evidence>
<accession>A0ABX7M8H2</accession>
<dbReference type="PROSITE" id="PS51704">
    <property type="entry name" value="GP_PDE"/>
    <property type="match status" value="1"/>
</dbReference>
<name>A0ABX7M8H2_9RHOO</name>
<dbReference type="PANTHER" id="PTHR43620:SF7">
    <property type="entry name" value="GLYCEROPHOSPHODIESTER PHOSPHODIESTERASE GDPD5-RELATED"/>
    <property type="match status" value="1"/>
</dbReference>
<evidence type="ECO:0000256" key="4">
    <source>
        <dbReference type="ARBA" id="ARBA00022798"/>
    </source>
</evidence>
<evidence type="ECO:0000256" key="5">
    <source>
        <dbReference type="ARBA" id="ARBA00022801"/>
    </source>
</evidence>
<feature type="domain" description="GP-PDE" evidence="7">
    <location>
        <begin position="53"/>
        <end position="403"/>
    </location>
</feature>
<evidence type="ECO:0000256" key="2">
    <source>
        <dbReference type="ARBA" id="ARBA00012247"/>
    </source>
</evidence>
<dbReference type="InterPro" id="IPR030395">
    <property type="entry name" value="GP_PDE_dom"/>
</dbReference>
<comment type="catalytic activity">
    <reaction evidence="6">
        <text>a sn-glycero-3-phosphodiester + H2O = an alcohol + sn-glycerol 3-phosphate + H(+)</text>
        <dbReference type="Rhea" id="RHEA:12969"/>
        <dbReference type="ChEBI" id="CHEBI:15377"/>
        <dbReference type="ChEBI" id="CHEBI:15378"/>
        <dbReference type="ChEBI" id="CHEBI:30879"/>
        <dbReference type="ChEBI" id="CHEBI:57597"/>
        <dbReference type="ChEBI" id="CHEBI:83408"/>
        <dbReference type="EC" id="3.1.4.46"/>
    </reaction>
</comment>
<dbReference type="EMBL" id="CP071060">
    <property type="protein sequence ID" value="QSI77463.1"/>
    <property type="molecule type" value="Genomic_DNA"/>
</dbReference>
<dbReference type="InterPro" id="IPR017946">
    <property type="entry name" value="PLC-like_Pdiesterase_TIM-brl"/>
</dbReference>
<dbReference type="Pfam" id="PF03009">
    <property type="entry name" value="GDPD"/>
    <property type="match status" value="1"/>
</dbReference>
<gene>
    <name evidence="8" type="ORF">JY500_02060</name>
</gene>
<reference evidence="8 9" key="1">
    <citation type="submission" date="2021-02" db="EMBL/GenBank/DDBJ databases">
        <title>Niveibacterium changnyeongensis HC41.</title>
        <authorList>
            <person name="Kang M."/>
        </authorList>
    </citation>
    <scope>NUCLEOTIDE SEQUENCE [LARGE SCALE GENOMIC DNA]</scope>
    <source>
        <strain evidence="8 9">HC41</strain>
    </source>
</reference>
<evidence type="ECO:0000313" key="8">
    <source>
        <dbReference type="EMBL" id="QSI77463.1"/>
    </source>
</evidence>
<dbReference type="PANTHER" id="PTHR43620">
    <property type="entry name" value="GLYCEROPHOSPHORYL DIESTER PHOSPHODIESTERASE"/>
    <property type="match status" value="1"/>
</dbReference>
<evidence type="ECO:0000259" key="7">
    <source>
        <dbReference type="PROSITE" id="PS51704"/>
    </source>
</evidence>
<dbReference type="CDD" id="cd08602">
    <property type="entry name" value="GDPD_ScGlpQ1_like"/>
    <property type="match status" value="1"/>
</dbReference>
<dbReference type="Gene3D" id="3.20.20.190">
    <property type="entry name" value="Phosphatidylinositol (PI) phosphodiesterase"/>
    <property type="match status" value="1"/>
</dbReference>
<keyword evidence="4" id="KW-0319">Glycerol metabolism</keyword>
<comment type="similarity">
    <text evidence="1">Belongs to the glycerophosphoryl diester phosphodiesterase family.</text>
</comment>